<reference evidence="2" key="1">
    <citation type="submission" date="2017-03" db="EMBL/GenBank/DDBJ databases">
        <title>Phytopthora megakarya and P. palmivora, two closely related causual agents of cacao black pod achieved similar genome size and gene model numbers by different mechanisms.</title>
        <authorList>
            <person name="Ali S."/>
            <person name="Shao J."/>
            <person name="Larry D.J."/>
            <person name="Kronmiller B."/>
            <person name="Shen D."/>
            <person name="Strem M.D."/>
            <person name="Melnick R.L."/>
            <person name="Guiltinan M.J."/>
            <person name="Tyler B.M."/>
            <person name="Meinhardt L.W."/>
            <person name="Bailey B.A."/>
        </authorList>
    </citation>
    <scope>NUCLEOTIDE SEQUENCE [LARGE SCALE GENOMIC DNA]</scope>
    <source>
        <strain evidence="2">zdho120</strain>
    </source>
</reference>
<proteinExistence type="predicted"/>
<dbReference type="EMBL" id="NBNE01003610">
    <property type="protein sequence ID" value="OWZ07257.1"/>
    <property type="molecule type" value="Genomic_DNA"/>
</dbReference>
<gene>
    <name evidence="1" type="ORF">PHMEG_00020373</name>
</gene>
<dbReference type="OrthoDB" id="125279at2759"/>
<comment type="caution">
    <text evidence="1">The sequence shown here is derived from an EMBL/GenBank/DDBJ whole genome shotgun (WGS) entry which is preliminary data.</text>
</comment>
<dbReference type="AlphaFoldDB" id="A0A225VR26"/>
<protein>
    <submittedName>
        <fullName evidence="1">Uncharacterized protein</fullName>
    </submittedName>
</protein>
<keyword evidence="2" id="KW-1185">Reference proteome</keyword>
<sequence>MLKKISVGFLSFWQLATKPDSITTHEPDIHIRTDASNQGLCALFPAQQQYLQLESSATERANHDSDTHVKFWIDNTYDVAWSNKKSSKNKFAQILLRILAIHEIRQHNGECRKQGVAVACFKGAIFSFVCWMDAGSDSDRLAESLSDLGARLRARALAQTSRKGYTRAWSQWVVWCEMMHMSPWLAATGNDRNAEQLGAFAVYLWKYGMDRKQVRNTCNGVTQNSNRNVNRLEFKVSCLDVWTHQDYI</sequence>
<evidence type="ECO:0000313" key="1">
    <source>
        <dbReference type="EMBL" id="OWZ07257.1"/>
    </source>
</evidence>
<accession>A0A225VR26</accession>
<dbReference type="Proteomes" id="UP000198211">
    <property type="component" value="Unassembled WGS sequence"/>
</dbReference>
<organism evidence="1 2">
    <name type="scientific">Phytophthora megakarya</name>
    <dbReference type="NCBI Taxonomy" id="4795"/>
    <lineage>
        <taxon>Eukaryota</taxon>
        <taxon>Sar</taxon>
        <taxon>Stramenopiles</taxon>
        <taxon>Oomycota</taxon>
        <taxon>Peronosporomycetes</taxon>
        <taxon>Peronosporales</taxon>
        <taxon>Peronosporaceae</taxon>
        <taxon>Phytophthora</taxon>
    </lineage>
</organism>
<name>A0A225VR26_9STRA</name>
<evidence type="ECO:0000313" key="2">
    <source>
        <dbReference type="Proteomes" id="UP000198211"/>
    </source>
</evidence>